<feature type="transmembrane region" description="Helical" evidence="1">
    <location>
        <begin position="44"/>
        <end position="64"/>
    </location>
</feature>
<keyword evidence="1" id="KW-0472">Membrane</keyword>
<sequence>MFGWRFWSLSALYALGAALLIGIPTVLIPNAFFVRMTPSGTLDYSIWLLSALLIGPLLALATLYPTPPQQPKERTGTLRTLFGFLLSFFSVGCPICNKIVVLLLGMSGAMTLFDPLRPLLGLASLLLLATTLYLRIRVLRLGCRLPAPRIQ</sequence>
<evidence type="ECO:0000313" key="2">
    <source>
        <dbReference type="EMBL" id="BBH86844.1"/>
    </source>
</evidence>
<proteinExistence type="predicted"/>
<keyword evidence="1" id="KW-0812">Transmembrane</keyword>
<feature type="transmembrane region" description="Helical" evidence="1">
    <location>
        <begin position="84"/>
        <end position="106"/>
    </location>
</feature>
<reference evidence="2" key="1">
    <citation type="submission" date="2018-12" db="EMBL/GenBank/DDBJ databases">
        <title>Novel natural products biosynthetic potential of the class Ktedonobacteria.</title>
        <authorList>
            <person name="Zheng Y."/>
            <person name="Saitou A."/>
            <person name="Wang C.M."/>
            <person name="Toyoda A."/>
            <person name="Minakuchi Y."/>
            <person name="Sekiguchi Y."/>
            <person name="Ueda K."/>
            <person name="Takano H."/>
            <person name="Sakai Y."/>
            <person name="Yokota A."/>
            <person name="Yabe S."/>
        </authorList>
    </citation>
    <scope>NUCLEOTIDE SEQUENCE</scope>
    <source>
        <strain evidence="2">COM3</strain>
    </source>
</reference>
<organism evidence="2">
    <name type="scientific">Thermosporothrix sp. COM3</name>
    <dbReference type="NCBI Taxonomy" id="2490863"/>
    <lineage>
        <taxon>Bacteria</taxon>
        <taxon>Bacillati</taxon>
        <taxon>Chloroflexota</taxon>
        <taxon>Ktedonobacteria</taxon>
        <taxon>Ktedonobacterales</taxon>
        <taxon>Thermosporotrichaceae</taxon>
        <taxon>Thermosporothrix</taxon>
    </lineage>
</organism>
<evidence type="ECO:0008006" key="3">
    <source>
        <dbReference type="Google" id="ProtNLM"/>
    </source>
</evidence>
<name>A0A455SP14_9CHLR</name>
<accession>A0A455SP14</accession>
<feature type="transmembrane region" description="Helical" evidence="1">
    <location>
        <begin position="12"/>
        <end position="32"/>
    </location>
</feature>
<keyword evidence="1" id="KW-1133">Transmembrane helix</keyword>
<feature type="transmembrane region" description="Helical" evidence="1">
    <location>
        <begin position="118"/>
        <end position="136"/>
    </location>
</feature>
<dbReference type="EMBL" id="AP019376">
    <property type="protein sequence ID" value="BBH86844.1"/>
    <property type="molecule type" value="Genomic_DNA"/>
</dbReference>
<gene>
    <name evidence="2" type="ORF">KTC_15950</name>
</gene>
<protein>
    <recommendedName>
        <fullName evidence="3">Cytochrome C biogenesis protein transmembrane domain-containing protein</fullName>
    </recommendedName>
</protein>
<dbReference type="AlphaFoldDB" id="A0A455SP14"/>
<evidence type="ECO:0000256" key="1">
    <source>
        <dbReference type="SAM" id="Phobius"/>
    </source>
</evidence>